<name>A0A8K0TPU4_9PEZI</name>
<keyword evidence="6" id="KW-1185">Reference proteome</keyword>
<dbReference type="AlphaFoldDB" id="A0A8K0TPU4"/>
<evidence type="ECO:0000256" key="1">
    <source>
        <dbReference type="SAM" id="Coils"/>
    </source>
</evidence>
<gene>
    <name evidence="5" type="ORF">B0T11DRAFT_309821</name>
</gene>
<feature type="compositionally biased region" description="Low complexity" evidence="2">
    <location>
        <begin position="850"/>
        <end position="863"/>
    </location>
</feature>
<comment type="caution">
    <text evidence="5">The sequence shown here is derived from an EMBL/GenBank/DDBJ whole genome shotgun (WGS) entry which is preliminary data.</text>
</comment>
<evidence type="ECO:0000259" key="4">
    <source>
        <dbReference type="Pfam" id="PF25078"/>
    </source>
</evidence>
<feature type="coiled-coil region" evidence="1">
    <location>
        <begin position="396"/>
        <end position="477"/>
    </location>
</feature>
<sequence>MNPYTSGRDGYGPGRVSPPRAQPPSSRMLVDGYARDVKNNFAGDTPRFNPLNTDRPQSSPLVDLKDPIQVHLLTETALSDSKAYEILSQEEVDDLKKQISILTQRVQQARSNLKIQTKYRDAAISMSKLYSPGAQNGGRRKSLLGRRSSGGESAREAEKERQSIERKCEELASELWTLEKRLIEPQRRLLEHTAGVLQLTHKAGKKSAPGINGPALNGIPGSPESMYTFTQDRNSRDPADELFMDDPNFFPIDTSVAKSAAPIEPPLKSPKREQNALLQEEAERLREDAARLREENSMLQSQTDALARELGTLRQQDNGNVQSITDTEQRLETLNKTIRNMIVKLDPTQNDTYQTPPSKLAQASKPGETLADQFSYLERGLMAVDETRGNQASEGLQDAEAAAAAASIALSRAELRLDSLNDQLRELLLGVDSGYPSPPETTGTELDEQFDYTERSIKKLEDELARAAEQSASSAIKKRDDDQSEAVLMGLWEIIQSGYADIRERKEQRRRTRLDQGLEPEDDDMSGDEAVDLTEQYSLAGFSTKVQWLYAQATQLKEQKSVLKRQIKQQRELNNKSDSAKDAELRAKQDEVQQVRELLGKSEQEANKAQQLLSQALQDVETATSSRAANESTAARAQEQLQERDAKIAALETESKTMQQKMQEVASKLAALENKTSTADEEFATLATKLAEAEKLAGEKKEEADKLAAAAKGREEEFESLNVTLIELKTELTICQAELDGAYGSRKQRAVEAAAVQSTAQVEGLKSDVERLKDELAATLKELEGITAETIGAEREKLDAESRLDDALAARASLEFEITSLRDQLDGEMRAARDKVAKLQEELDAERLKAVAPGGAARPGAGASMLSEQFRATMKQERKKFQEDLREEQAKRRRLEEELQKLRKAQGPGRSPLSPR</sequence>
<feature type="compositionally biased region" description="Polar residues" evidence="2">
    <location>
        <begin position="50"/>
        <end position="60"/>
    </location>
</feature>
<feature type="domain" description="DUF7801" evidence="4">
    <location>
        <begin position="708"/>
        <end position="850"/>
    </location>
</feature>
<evidence type="ECO:0000313" key="5">
    <source>
        <dbReference type="EMBL" id="KAH7367314.1"/>
    </source>
</evidence>
<feature type="region of interest" description="Disordered" evidence="2">
    <location>
        <begin position="850"/>
        <end position="916"/>
    </location>
</feature>
<dbReference type="Gene3D" id="1.10.287.1490">
    <property type="match status" value="1"/>
</dbReference>
<dbReference type="Proteomes" id="UP000813385">
    <property type="component" value="Unassembled WGS sequence"/>
</dbReference>
<feature type="coiled-coil region" evidence="1">
    <location>
        <begin position="275"/>
        <end position="344"/>
    </location>
</feature>
<feature type="compositionally biased region" description="Basic and acidic residues" evidence="2">
    <location>
        <begin position="874"/>
        <end position="901"/>
    </location>
</feature>
<feature type="region of interest" description="Disordered" evidence="2">
    <location>
        <begin position="1"/>
        <end position="27"/>
    </location>
</feature>
<dbReference type="EMBL" id="JAGPXD010000002">
    <property type="protein sequence ID" value="KAH7367314.1"/>
    <property type="molecule type" value="Genomic_DNA"/>
</dbReference>
<feature type="domain" description="Up-regulated during septation protein 1" evidence="3">
    <location>
        <begin position="70"/>
        <end position="200"/>
    </location>
</feature>
<feature type="compositionally biased region" description="Basic and acidic residues" evidence="2">
    <location>
        <begin position="153"/>
        <end position="164"/>
    </location>
</feature>
<dbReference type="PANTHER" id="PTHR45615:SF80">
    <property type="entry name" value="GRIP DOMAIN-CONTAINING PROTEIN"/>
    <property type="match status" value="1"/>
</dbReference>
<dbReference type="InterPro" id="IPR056703">
    <property type="entry name" value="DUF7801"/>
</dbReference>
<feature type="coiled-coil region" evidence="1">
    <location>
        <begin position="553"/>
        <end position="710"/>
    </location>
</feature>
<reference evidence="5" key="1">
    <citation type="journal article" date="2021" name="Nat. Commun.">
        <title>Genetic determinants of endophytism in the Arabidopsis root mycobiome.</title>
        <authorList>
            <person name="Mesny F."/>
            <person name="Miyauchi S."/>
            <person name="Thiergart T."/>
            <person name="Pickel B."/>
            <person name="Atanasova L."/>
            <person name="Karlsson M."/>
            <person name="Huettel B."/>
            <person name="Barry K.W."/>
            <person name="Haridas S."/>
            <person name="Chen C."/>
            <person name="Bauer D."/>
            <person name="Andreopoulos W."/>
            <person name="Pangilinan J."/>
            <person name="LaButti K."/>
            <person name="Riley R."/>
            <person name="Lipzen A."/>
            <person name="Clum A."/>
            <person name="Drula E."/>
            <person name="Henrissat B."/>
            <person name="Kohler A."/>
            <person name="Grigoriev I.V."/>
            <person name="Martin F.M."/>
            <person name="Hacquard S."/>
        </authorList>
    </citation>
    <scope>NUCLEOTIDE SEQUENCE</scope>
    <source>
        <strain evidence="5">MPI-CAGE-AT-0016</strain>
    </source>
</reference>
<dbReference type="Pfam" id="PF25078">
    <property type="entry name" value="DUF7801"/>
    <property type="match status" value="1"/>
</dbReference>
<evidence type="ECO:0000256" key="2">
    <source>
        <dbReference type="SAM" id="MobiDB-lite"/>
    </source>
</evidence>
<feature type="region of interest" description="Disordered" evidence="2">
    <location>
        <begin position="506"/>
        <end position="528"/>
    </location>
</feature>
<organism evidence="5 6">
    <name type="scientific">Plectosphaerella cucumerina</name>
    <dbReference type="NCBI Taxonomy" id="40658"/>
    <lineage>
        <taxon>Eukaryota</taxon>
        <taxon>Fungi</taxon>
        <taxon>Dikarya</taxon>
        <taxon>Ascomycota</taxon>
        <taxon>Pezizomycotina</taxon>
        <taxon>Sordariomycetes</taxon>
        <taxon>Hypocreomycetidae</taxon>
        <taxon>Glomerellales</taxon>
        <taxon>Plectosphaerellaceae</taxon>
        <taxon>Plectosphaerella</taxon>
    </lineage>
</organism>
<dbReference type="OrthoDB" id="5569911at2759"/>
<keyword evidence="1" id="KW-0175">Coiled coil</keyword>
<dbReference type="PANTHER" id="PTHR45615">
    <property type="entry name" value="MYOSIN HEAVY CHAIN, NON-MUSCLE"/>
    <property type="match status" value="1"/>
</dbReference>
<accession>A0A8K0TPU4</accession>
<feature type="region of interest" description="Disordered" evidence="2">
    <location>
        <begin position="41"/>
        <end position="62"/>
    </location>
</feature>
<evidence type="ECO:0000313" key="6">
    <source>
        <dbReference type="Proteomes" id="UP000813385"/>
    </source>
</evidence>
<evidence type="ECO:0000259" key="3">
    <source>
        <dbReference type="Pfam" id="PF15456"/>
    </source>
</evidence>
<feature type="region of interest" description="Disordered" evidence="2">
    <location>
        <begin position="129"/>
        <end position="164"/>
    </location>
</feature>
<dbReference type="Pfam" id="PF15456">
    <property type="entry name" value="Uds1"/>
    <property type="match status" value="1"/>
</dbReference>
<feature type="compositionally biased region" description="Acidic residues" evidence="2">
    <location>
        <begin position="518"/>
        <end position="528"/>
    </location>
</feature>
<protein>
    <submittedName>
        <fullName evidence="5">Up-regulated during septation-domain-containing protein</fullName>
    </submittedName>
</protein>
<proteinExistence type="predicted"/>
<dbReference type="InterPro" id="IPR029191">
    <property type="entry name" value="Uds1"/>
</dbReference>